<sequence length="208" mass="22337">MADIWTTIAAERGALADDLATLPADRWETSSLCAGWRVRDVVAHLCATASLNPARFFLGMAAAGFSFDRFTNGQLAKHLGPIRPPPSTNSAACSTRRRRHRPQGVVAGRDRVAWRRHPPAAGHPAYLLAGALRQTIDFYRGSNLLSGAKKRISGLQLCATDDDWRHGQGERVEGPLLSLLLAMTGRAAGCVDLTGPGAQLLRSRCSGT</sequence>
<reference evidence="3 4" key="1">
    <citation type="submission" date="2014-01" db="EMBL/GenBank/DDBJ databases">
        <authorList>
            <person name="Dobos K."/>
            <person name="Lenaerts A."/>
            <person name="Ordway D."/>
            <person name="DeGroote M.A."/>
            <person name="Parker T."/>
            <person name="Sizemore C."/>
            <person name="Tallon L.J."/>
            <person name="Sadzewicz L.K."/>
            <person name="Sengamalay N."/>
            <person name="Fraser C.M."/>
            <person name="Hine E."/>
            <person name="Shefchek K.A."/>
            <person name="Das S.P."/>
            <person name="Tettelin H."/>
        </authorList>
    </citation>
    <scope>NUCLEOTIDE SEQUENCE [LARGE SCALE GENOMIC DNA]</scope>
    <source>
        <strain evidence="3 4">Harvey</strain>
    </source>
</reference>
<dbReference type="EMBL" id="JAOL01000077">
    <property type="protein sequence ID" value="EUA92378.1"/>
    <property type="molecule type" value="Genomic_DNA"/>
</dbReference>
<dbReference type="InterPro" id="IPR024344">
    <property type="entry name" value="MDMPI_metal-binding"/>
</dbReference>
<accession>A0ABN0R5F7</accession>
<dbReference type="InterPro" id="IPR034660">
    <property type="entry name" value="DinB/YfiT-like"/>
</dbReference>
<dbReference type="Pfam" id="PF11716">
    <property type="entry name" value="MDMPI_N"/>
    <property type="match status" value="1"/>
</dbReference>
<gene>
    <name evidence="3" type="ORF">I551_1071</name>
</gene>
<organism evidence="3 4">
    <name type="scientific">Mycobacterium ulcerans str. Harvey</name>
    <dbReference type="NCBI Taxonomy" id="1299332"/>
    <lineage>
        <taxon>Bacteria</taxon>
        <taxon>Bacillati</taxon>
        <taxon>Actinomycetota</taxon>
        <taxon>Actinomycetes</taxon>
        <taxon>Mycobacteriales</taxon>
        <taxon>Mycobacteriaceae</taxon>
        <taxon>Mycobacterium</taxon>
        <taxon>Mycobacterium ulcerans group</taxon>
    </lineage>
</organism>
<keyword evidence="4" id="KW-1185">Reference proteome</keyword>
<evidence type="ECO:0000259" key="2">
    <source>
        <dbReference type="Pfam" id="PF11716"/>
    </source>
</evidence>
<proteinExistence type="predicted"/>
<dbReference type="Proteomes" id="UP000020681">
    <property type="component" value="Unassembled WGS sequence"/>
</dbReference>
<dbReference type="SUPFAM" id="SSF109854">
    <property type="entry name" value="DinB/YfiT-like putative metalloenzymes"/>
    <property type="match status" value="1"/>
</dbReference>
<evidence type="ECO:0000313" key="3">
    <source>
        <dbReference type="EMBL" id="EUA92378.1"/>
    </source>
</evidence>
<evidence type="ECO:0000256" key="1">
    <source>
        <dbReference type="SAM" id="MobiDB-lite"/>
    </source>
</evidence>
<feature type="region of interest" description="Disordered" evidence="1">
    <location>
        <begin position="78"/>
        <end position="104"/>
    </location>
</feature>
<feature type="domain" description="Mycothiol-dependent maleylpyruvate isomerase metal-binding" evidence="2">
    <location>
        <begin position="9"/>
        <end position="121"/>
    </location>
</feature>
<protein>
    <recommendedName>
        <fullName evidence="2">Mycothiol-dependent maleylpyruvate isomerase metal-binding domain-containing protein</fullName>
    </recommendedName>
</protein>
<evidence type="ECO:0000313" key="4">
    <source>
        <dbReference type="Proteomes" id="UP000020681"/>
    </source>
</evidence>
<name>A0ABN0R5F7_MYCUL</name>
<comment type="caution">
    <text evidence="3">The sequence shown here is derived from an EMBL/GenBank/DDBJ whole genome shotgun (WGS) entry which is preliminary data.</text>
</comment>
<dbReference type="Gene3D" id="1.20.120.450">
    <property type="entry name" value="dinb family like domain"/>
    <property type="match status" value="1"/>
</dbReference>